<evidence type="ECO:0008006" key="3">
    <source>
        <dbReference type="Google" id="ProtNLM"/>
    </source>
</evidence>
<organism evidence="1 2">
    <name type="scientific">Saccharothrix xinjiangensis</name>
    <dbReference type="NCBI Taxonomy" id="204798"/>
    <lineage>
        <taxon>Bacteria</taxon>
        <taxon>Bacillati</taxon>
        <taxon>Actinomycetota</taxon>
        <taxon>Actinomycetes</taxon>
        <taxon>Pseudonocardiales</taxon>
        <taxon>Pseudonocardiaceae</taxon>
        <taxon>Saccharothrix</taxon>
    </lineage>
</organism>
<comment type="caution">
    <text evidence="1">The sequence shown here is derived from an EMBL/GenBank/DDBJ whole genome shotgun (WGS) entry which is preliminary data.</text>
</comment>
<evidence type="ECO:0000313" key="1">
    <source>
        <dbReference type="EMBL" id="MFC5058601.1"/>
    </source>
</evidence>
<dbReference type="RefSeq" id="WP_344038866.1">
    <property type="nucleotide sequence ID" value="NZ_BAAAKE010000013.1"/>
</dbReference>
<gene>
    <name evidence="1" type="ORF">ACFPFM_33235</name>
</gene>
<dbReference type="Gene3D" id="3.40.50.980">
    <property type="match status" value="1"/>
</dbReference>
<dbReference type="Proteomes" id="UP001595833">
    <property type="component" value="Unassembled WGS sequence"/>
</dbReference>
<name>A0ABV9YDE2_9PSEU</name>
<keyword evidence="2" id="KW-1185">Reference proteome</keyword>
<accession>A0ABV9YDE2</accession>
<proteinExistence type="predicted"/>
<sequence>MNATLPELVRARARAGPGAPAVSTPGARITYRELDEWSEAVARRPAASGRATGSR</sequence>
<protein>
    <recommendedName>
        <fullName evidence="3">AMP-binding enzyme</fullName>
    </recommendedName>
</protein>
<reference evidence="2" key="1">
    <citation type="journal article" date="2019" name="Int. J. Syst. Evol. Microbiol.">
        <title>The Global Catalogue of Microorganisms (GCM) 10K type strain sequencing project: providing services to taxonomists for standard genome sequencing and annotation.</title>
        <authorList>
            <consortium name="The Broad Institute Genomics Platform"/>
            <consortium name="The Broad Institute Genome Sequencing Center for Infectious Disease"/>
            <person name="Wu L."/>
            <person name="Ma J."/>
        </authorList>
    </citation>
    <scope>NUCLEOTIDE SEQUENCE [LARGE SCALE GENOMIC DNA]</scope>
    <source>
        <strain evidence="2">KCTC 12848</strain>
    </source>
</reference>
<dbReference type="SUPFAM" id="SSF56801">
    <property type="entry name" value="Acetyl-CoA synthetase-like"/>
    <property type="match status" value="1"/>
</dbReference>
<evidence type="ECO:0000313" key="2">
    <source>
        <dbReference type="Proteomes" id="UP001595833"/>
    </source>
</evidence>
<dbReference type="EMBL" id="JBHSJB010000033">
    <property type="protein sequence ID" value="MFC5058601.1"/>
    <property type="molecule type" value="Genomic_DNA"/>
</dbReference>